<evidence type="ECO:0000259" key="3">
    <source>
        <dbReference type="Pfam" id="PF02668"/>
    </source>
</evidence>
<keyword evidence="5" id="KW-1185">Reference proteome</keyword>
<sequence length="394" mass="44498">MIVAKTVEAHATITGDTDIKTSSPAPNDNYFVHVDEGLNKEKSVRFDPTWLPQWLWSQEKANEASLPESLPVPDFVQVFHLAEDCTTKAATLQQLGSSARDIVNACFTMSAYSPTIRRTEAVLFRNLSSKIQNAKDFAEFWKGCLAGPSTNDAEKWNPVSYVPFGNQRTTLEGVDLVTNFPSKLAMVCHNEMNYNPQPAGRIAFYCLEAAPVGGETILARNADHSRQVSQEIQDMVNKHGGILYKRQYYDKRNPNKDSQKRFHTSWQEKTGTEDPNEAIHFFESIGFSVPDQVHFEAYEDGFQKLIVENVESGFNTQGDWFNILNVGGFPLADGTWIPKSMIQQLVLDEWKSVHVLKLCPGDWIVLNNKTVQHGRLPYQNSDDQIRTILTVYTD</sequence>
<dbReference type="Proteomes" id="UP001153069">
    <property type="component" value="Unassembled WGS sequence"/>
</dbReference>
<feature type="region of interest" description="Disordered" evidence="2">
    <location>
        <begin position="252"/>
        <end position="271"/>
    </location>
</feature>
<dbReference type="SUPFAM" id="SSF51197">
    <property type="entry name" value="Clavaminate synthase-like"/>
    <property type="match status" value="1"/>
</dbReference>
<accession>A0A9N8DEQ5</accession>
<evidence type="ECO:0000313" key="5">
    <source>
        <dbReference type="Proteomes" id="UP001153069"/>
    </source>
</evidence>
<evidence type="ECO:0000256" key="2">
    <source>
        <dbReference type="SAM" id="MobiDB-lite"/>
    </source>
</evidence>
<dbReference type="PANTHER" id="PTHR10696:SF21">
    <property type="entry name" value="TAUD_TFDA-LIKE DOMAIN-CONTAINING PROTEIN"/>
    <property type="match status" value="1"/>
</dbReference>
<dbReference type="PANTHER" id="PTHR10696">
    <property type="entry name" value="GAMMA-BUTYROBETAINE HYDROXYLASE-RELATED"/>
    <property type="match status" value="1"/>
</dbReference>
<dbReference type="GO" id="GO:0016491">
    <property type="term" value="F:oxidoreductase activity"/>
    <property type="evidence" value="ECO:0007669"/>
    <property type="project" value="UniProtKB-KW"/>
</dbReference>
<dbReference type="InterPro" id="IPR003819">
    <property type="entry name" value="TauD/TfdA-like"/>
</dbReference>
<proteinExistence type="predicted"/>
<dbReference type="InterPro" id="IPR050411">
    <property type="entry name" value="AlphaKG_dependent_hydroxylases"/>
</dbReference>
<evidence type="ECO:0000256" key="1">
    <source>
        <dbReference type="ARBA" id="ARBA00023002"/>
    </source>
</evidence>
<evidence type="ECO:0000313" key="4">
    <source>
        <dbReference type="EMBL" id="CAB9501633.1"/>
    </source>
</evidence>
<organism evidence="4 5">
    <name type="scientific">Seminavis robusta</name>
    <dbReference type="NCBI Taxonomy" id="568900"/>
    <lineage>
        <taxon>Eukaryota</taxon>
        <taxon>Sar</taxon>
        <taxon>Stramenopiles</taxon>
        <taxon>Ochrophyta</taxon>
        <taxon>Bacillariophyta</taxon>
        <taxon>Bacillariophyceae</taxon>
        <taxon>Bacillariophycidae</taxon>
        <taxon>Naviculales</taxon>
        <taxon>Naviculaceae</taxon>
        <taxon>Seminavis</taxon>
    </lineage>
</organism>
<comment type="caution">
    <text evidence="4">The sequence shown here is derived from an EMBL/GenBank/DDBJ whole genome shotgun (WGS) entry which is preliminary data.</text>
</comment>
<dbReference type="EMBL" id="CAICTM010000113">
    <property type="protein sequence ID" value="CAB9501633.1"/>
    <property type="molecule type" value="Genomic_DNA"/>
</dbReference>
<feature type="domain" description="TauD/TfdA-like" evidence="3">
    <location>
        <begin position="118"/>
        <end position="268"/>
    </location>
</feature>
<dbReference type="Gene3D" id="3.60.130.10">
    <property type="entry name" value="Clavaminate synthase-like"/>
    <property type="match status" value="1"/>
</dbReference>
<dbReference type="Pfam" id="PF02668">
    <property type="entry name" value="TauD"/>
    <property type="match status" value="1"/>
</dbReference>
<reference evidence="4" key="1">
    <citation type="submission" date="2020-06" db="EMBL/GenBank/DDBJ databases">
        <authorList>
            <consortium name="Plant Systems Biology data submission"/>
        </authorList>
    </citation>
    <scope>NUCLEOTIDE SEQUENCE</scope>
    <source>
        <strain evidence="4">D6</strain>
    </source>
</reference>
<dbReference type="AlphaFoldDB" id="A0A9N8DEQ5"/>
<name>A0A9N8DEQ5_9STRA</name>
<keyword evidence="1" id="KW-0560">Oxidoreductase</keyword>
<protein>
    <recommendedName>
        <fullName evidence="3">TauD/TfdA-like domain-containing protein</fullName>
    </recommendedName>
</protein>
<gene>
    <name evidence="4" type="ORF">SEMRO_114_G056260.1</name>
</gene>
<dbReference type="InterPro" id="IPR042098">
    <property type="entry name" value="TauD-like_sf"/>
</dbReference>
<dbReference type="OrthoDB" id="408743at2759"/>